<evidence type="ECO:0000259" key="8">
    <source>
        <dbReference type="PROSITE" id="PS51408"/>
    </source>
</evidence>
<evidence type="ECO:0000256" key="1">
    <source>
        <dbReference type="ARBA" id="ARBA00022737"/>
    </source>
</evidence>
<dbReference type="PROSITE" id="PS51408">
    <property type="entry name" value="TRANSFERRIN_LIKE_4"/>
    <property type="match status" value="2"/>
</dbReference>
<keyword evidence="3" id="KW-0813">Transport</keyword>
<accession>A0A6I8UUX4</accession>
<dbReference type="Proteomes" id="UP000001819">
    <property type="component" value="Chromosome 3"/>
</dbReference>
<keyword evidence="7" id="KW-0732">Signal</keyword>
<dbReference type="InterPro" id="IPR001156">
    <property type="entry name" value="Transferrin-like_dom"/>
</dbReference>
<dbReference type="Pfam" id="PF00405">
    <property type="entry name" value="Transferrin"/>
    <property type="match status" value="3"/>
</dbReference>
<dbReference type="GO" id="GO:0046872">
    <property type="term" value="F:metal ion binding"/>
    <property type="evidence" value="ECO:0007669"/>
    <property type="project" value="UniProtKB-KW"/>
</dbReference>
<keyword evidence="1" id="KW-0677">Repeat</keyword>
<feature type="domain" description="Transferrin-like" evidence="8">
    <location>
        <begin position="369"/>
        <end position="673"/>
    </location>
</feature>
<evidence type="ECO:0000256" key="2">
    <source>
        <dbReference type="ARBA" id="ARBA00023157"/>
    </source>
</evidence>
<dbReference type="GO" id="GO:0005769">
    <property type="term" value="C:early endosome"/>
    <property type="evidence" value="ECO:0007669"/>
    <property type="project" value="TreeGrafter"/>
</dbReference>
<keyword evidence="3 5" id="KW-0479">Metal-binding</keyword>
<keyword evidence="2 6" id="KW-1015">Disulfide bond</keyword>
<protein>
    <recommendedName>
        <fullName evidence="3">Transferrin</fullName>
    </recommendedName>
</protein>
<evidence type="ECO:0000313" key="10">
    <source>
        <dbReference type="RefSeq" id="XP_001361176.3"/>
    </source>
</evidence>
<feature type="chain" id="PRO_5026133003" description="Transferrin" evidence="7">
    <location>
        <begin position="23"/>
        <end position="714"/>
    </location>
</feature>
<reference evidence="9" key="1">
    <citation type="submission" date="2024-06" db="UniProtKB">
        <authorList>
            <consortium name="RefSeq"/>
        </authorList>
    </citation>
    <scope>NUCLEOTIDE SEQUENCE [LARGE SCALE GENOMIC DNA]</scope>
    <source>
        <strain evidence="9">MV2-25</strain>
    </source>
</reference>
<dbReference type="GO" id="GO:0006826">
    <property type="term" value="P:iron ion transport"/>
    <property type="evidence" value="ECO:0007669"/>
    <property type="project" value="UniProtKB-KW"/>
</dbReference>
<evidence type="ECO:0000256" key="3">
    <source>
        <dbReference type="PIRNR" id="PIRNR002549"/>
    </source>
</evidence>
<evidence type="ECO:0000256" key="7">
    <source>
        <dbReference type="SAM" id="SignalP"/>
    </source>
</evidence>
<dbReference type="AlphaFoldDB" id="A0A6I8UUX4"/>
<dbReference type="InterPro" id="IPR016357">
    <property type="entry name" value="Transferrin"/>
</dbReference>
<feature type="signal peptide" evidence="7">
    <location>
        <begin position="1"/>
        <end position="22"/>
    </location>
</feature>
<feature type="disulfide bond" evidence="6">
    <location>
        <begin position="372"/>
        <end position="409"/>
    </location>
</feature>
<feature type="disulfide bond" evidence="6">
    <location>
        <begin position="137"/>
        <end position="233"/>
    </location>
</feature>
<dbReference type="GO" id="GO:0055037">
    <property type="term" value="C:recycling endosome"/>
    <property type="evidence" value="ECO:0007669"/>
    <property type="project" value="TreeGrafter"/>
</dbReference>
<feature type="disulfide bond" evidence="6">
    <location>
        <begin position="186"/>
        <end position="212"/>
    </location>
</feature>
<name>A0A6I8UUX4_DROPS</name>
<dbReference type="InParanoid" id="A0A6I8UUX4"/>
<dbReference type="PRINTS" id="PR00422">
    <property type="entry name" value="TRANSFERRIN"/>
</dbReference>
<feature type="binding site" evidence="5">
    <location>
        <position position="424"/>
    </location>
    <ligand>
        <name>Fe(3+)</name>
        <dbReference type="ChEBI" id="CHEBI:29034"/>
        <label>1</label>
    </ligand>
</feature>
<keyword evidence="3" id="KW-0410">Iron transport</keyword>
<dbReference type="GO" id="GO:0005886">
    <property type="term" value="C:plasma membrane"/>
    <property type="evidence" value="ECO:0007669"/>
    <property type="project" value="TreeGrafter"/>
</dbReference>
<dbReference type="SUPFAM" id="SSF53850">
    <property type="entry name" value="Periplasmic binding protein-like II"/>
    <property type="match status" value="2"/>
</dbReference>
<dbReference type="PANTHER" id="PTHR11485">
    <property type="entry name" value="TRANSFERRIN"/>
    <property type="match status" value="1"/>
</dbReference>
<feature type="domain" description="Transferrin-like" evidence="8">
    <location>
        <begin position="31"/>
        <end position="359"/>
    </location>
</feature>
<dbReference type="PANTHER" id="PTHR11485:SF54">
    <property type="entry name" value="TRANSFERRIN"/>
    <property type="match status" value="1"/>
</dbReference>
<dbReference type="RefSeq" id="XP_001361176.3">
    <property type="nucleotide sequence ID" value="XM_001361139.5"/>
</dbReference>
<comment type="similarity">
    <text evidence="3">Belongs to the transferrin family.</text>
</comment>
<dbReference type="CDD" id="cd13529">
    <property type="entry name" value="PBP2_transferrin"/>
    <property type="match status" value="2"/>
</dbReference>
<comment type="function">
    <text evidence="3">Transferrins are iron binding transport proteins which bind Fe(3+) ion in association with the binding of an anion, usually bicarbonate.</text>
</comment>
<evidence type="ECO:0000313" key="9">
    <source>
        <dbReference type="Proteomes" id="UP000001819"/>
    </source>
</evidence>
<feature type="binding site" evidence="4">
    <location>
        <position position="484"/>
    </location>
    <ligand>
        <name>hydrogencarbonate</name>
        <dbReference type="ChEBI" id="CHEBI:17544"/>
        <label>2</label>
    </ligand>
</feature>
<dbReference type="KEGG" id="dpo:4804648"/>
<feature type="disulfide bond" evidence="6">
    <location>
        <begin position="271"/>
        <end position="285"/>
    </location>
</feature>
<keyword evidence="9" id="KW-1185">Reference proteome</keyword>
<gene>
    <name evidence="10" type="primary">Tsf3</name>
</gene>
<dbReference type="PIRSF" id="PIRSF002549">
    <property type="entry name" value="Transferrin"/>
    <property type="match status" value="1"/>
</dbReference>
<evidence type="ECO:0000256" key="4">
    <source>
        <dbReference type="PIRSR" id="PIRSR002549-2"/>
    </source>
</evidence>
<feature type="disulfide bond" evidence="6">
    <location>
        <begin position="382"/>
        <end position="400"/>
    </location>
</feature>
<keyword evidence="3 5" id="KW-0408">Iron</keyword>
<sequence>MQLLTFMVVALMIAAFLSICLAVAPPDDGKLRVCVVESRGKYQKTPKFCPLLEAKSNIECVIGVDRLDCVRRIHKGTAHFGVLTSEDLVAARWASVEILVASELRSHESNFEYEIVAVVDNQANIHTVHDLRGAKLCHPGYGLGSHWTEVLANYFEAALVSKTCDPELTVTEDRIAASSRYFGPSCKAGPWVPDPKQDRILKSRYPSLCQMCYDPYSCDQNDKHWGRRGALYCLTSGGGSVSWARLDDVRSHFGFTGIGAQADASEYSYLCPDGHLQPMNATQPCVWVAKPWPVVAARRTHAAQVQRLVTGLTHDEPDSWQNALLSLLETYHVLTVPLDNVITIDDYLDQATAFQSAYSFPECNPPRSIVFCTTSIIQHIKCSWLQEASQVYGVQPNIQCVRTMNVEQCLDDTRFKSTDVVVVDQEMRVKAQRDYNLVPLLYEFALDMHDRYVTMALVHKDSKYQNIKDLRGARACLPSFEGAAHLSVQEAIVNGTGLVHSLHSFFHRDSCLWHPHHGRECPMHYQGDEGALRCLAEGGDVAFLSSDVYKKYASGNMTADWVTRGSHKDYRALCPYGGIERHSNFEFCYLHWTTRGHLMTHNSSLPRRNEIYNSLRDMDQLFGRKYKSETRPFTLYGIFDKRNNIMFRDTTDGLLGLQELHRDNAKRVMEHIYDRYATTQYYSSKDENGAQRHNSSCLLLLLLVVLWPLWRNFS</sequence>
<reference evidence="10" key="2">
    <citation type="submission" date="2025-08" db="UniProtKB">
        <authorList>
            <consortium name="RefSeq"/>
        </authorList>
    </citation>
    <scope>IDENTIFICATION</scope>
    <source>
        <strain evidence="10">MV-25-SWS-2005</strain>
        <tissue evidence="10">Whole body</tissue>
    </source>
</reference>
<feature type="disulfide bond" evidence="6">
    <location>
        <begin position="574"/>
        <end position="588"/>
    </location>
</feature>
<dbReference type="GO" id="GO:0005615">
    <property type="term" value="C:extracellular space"/>
    <property type="evidence" value="ECO:0007669"/>
    <property type="project" value="InterPro"/>
</dbReference>
<dbReference type="FunCoup" id="A0A6I8UUX4">
    <property type="interactions" value="3"/>
</dbReference>
<proteinExistence type="inferred from homology"/>
<dbReference type="Gene3D" id="3.40.190.10">
    <property type="entry name" value="Periplasmic binding protein-like II"/>
    <property type="match status" value="3"/>
</dbReference>
<evidence type="ECO:0000256" key="6">
    <source>
        <dbReference type="PIRSR" id="PIRSR002549-4"/>
    </source>
</evidence>
<dbReference type="SMART" id="SM00094">
    <property type="entry name" value="TR_FER"/>
    <property type="match status" value="1"/>
</dbReference>
<evidence type="ECO:0000256" key="5">
    <source>
        <dbReference type="PIRSR" id="PIRSR002549-3"/>
    </source>
</evidence>
<feature type="binding site" evidence="5">
    <location>
        <position position="113"/>
    </location>
    <ligand>
        <name>Fe(3+)</name>
        <dbReference type="ChEBI" id="CHEBI:29034"/>
        <label>1</label>
    </ligand>
</feature>
<feature type="binding site" evidence="5">
    <location>
        <position position="452"/>
    </location>
    <ligand>
        <name>Fe(3+)</name>
        <dbReference type="ChEBI" id="CHEBI:29034"/>
        <label>1</label>
    </ligand>
</feature>
<keyword evidence="3" id="KW-0406">Ion transport</keyword>
<feature type="disulfide bond" evidence="6">
    <location>
        <begin position="476"/>
        <end position="534"/>
    </location>
</feature>
<organism evidence="9 10">
    <name type="scientific">Drosophila pseudoobscura pseudoobscura</name>
    <name type="common">Fruit fly</name>
    <dbReference type="NCBI Taxonomy" id="46245"/>
    <lineage>
        <taxon>Eukaryota</taxon>
        <taxon>Metazoa</taxon>
        <taxon>Ecdysozoa</taxon>
        <taxon>Arthropoda</taxon>
        <taxon>Hexapoda</taxon>
        <taxon>Insecta</taxon>
        <taxon>Pterygota</taxon>
        <taxon>Neoptera</taxon>
        <taxon>Endopterygota</taxon>
        <taxon>Diptera</taxon>
        <taxon>Brachycera</taxon>
        <taxon>Muscomorpha</taxon>
        <taxon>Ephydroidea</taxon>
        <taxon>Drosophilidae</taxon>
        <taxon>Drosophila</taxon>
        <taxon>Sophophora</taxon>
    </lineage>
</organism>
<feature type="disulfide bond" evidence="6">
    <location>
        <begin position="34"/>
        <end position="69"/>
    </location>
</feature>